<evidence type="ECO:0000313" key="7">
    <source>
        <dbReference type="Proteomes" id="UP000759298"/>
    </source>
</evidence>
<keyword evidence="3 6" id="KW-0067">ATP-binding</keyword>
<proteinExistence type="predicted"/>
<dbReference type="SUPFAM" id="SSF52540">
    <property type="entry name" value="P-loop containing nucleoside triphosphate hydrolases"/>
    <property type="match status" value="2"/>
</dbReference>
<dbReference type="RefSeq" id="WP_222825147.1">
    <property type="nucleotide sequence ID" value="NZ_JAHWXP010000003.1"/>
</dbReference>
<dbReference type="SMART" id="SM00382">
    <property type="entry name" value="AAA"/>
    <property type="match status" value="2"/>
</dbReference>
<organism evidence="6 7">
    <name type="scientific">Alteriqipengyuania abyssalis</name>
    <dbReference type="NCBI Taxonomy" id="2860200"/>
    <lineage>
        <taxon>Bacteria</taxon>
        <taxon>Pseudomonadati</taxon>
        <taxon>Pseudomonadota</taxon>
        <taxon>Alphaproteobacteria</taxon>
        <taxon>Sphingomonadales</taxon>
        <taxon>Erythrobacteraceae</taxon>
        <taxon>Alteriqipengyuania</taxon>
    </lineage>
</organism>
<evidence type="ECO:0000313" key="6">
    <source>
        <dbReference type="EMBL" id="MBY8337619.1"/>
    </source>
</evidence>
<gene>
    <name evidence="6" type="ORF">KYN89_11260</name>
</gene>
<dbReference type="PANTHER" id="PTHR19211:SF6">
    <property type="entry name" value="BLL7188 PROTEIN"/>
    <property type="match status" value="1"/>
</dbReference>
<dbReference type="PROSITE" id="PS50893">
    <property type="entry name" value="ABC_TRANSPORTER_2"/>
    <property type="match status" value="1"/>
</dbReference>
<protein>
    <submittedName>
        <fullName evidence="6">ATP-binding cassette domain-containing protein</fullName>
    </submittedName>
</protein>
<accession>A0ABS7PEZ2</accession>
<dbReference type="InterPro" id="IPR003593">
    <property type="entry name" value="AAA+_ATPase"/>
</dbReference>
<evidence type="ECO:0000259" key="5">
    <source>
        <dbReference type="PROSITE" id="PS50893"/>
    </source>
</evidence>
<dbReference type="InterPro" id="IPR027417">
    <property type="entry name" value="P-loop_NTPase"/>
</dbReference>
<feature type="region of interest" description="Disordered" evidence="4">
    <location>
        <begin position="244"/>
        <end position="271"/>
    </location>
</feature>
<reference evidence="6 7" key="1">
    <citation type="submission" date="2021-07" db="EMBL/GenBank/DDBJ databases">
        <title>Alteriqipengyuania abyssalis NZ-12B nov, sp.nov isolated from deep sea sponge in pacific ocean.</title>
        <authorList>
            <person name="Tareen S."/>
            <person name="Wink J."/>
        </authorList>
    </citation>
    <scope>NUCLEOTIDE SEQUENCE [LARGE SCALE GENOMIC DNA]</scope>
    <source>
        <strain evidence="6 7">NZ-12B</strain>
    </source>
</reference>
<keyword evidence="7" id="KW-1185">Reference proteome</keyword>
<dbReference type="InterPro" id="IPR050611">
    <property type="entry name" value="ABCF"/>
</dbReference>
<name>A0ABS7PEZ2_9SPHN</name>
<dbReference type="GO" id="GO:0005524">
    <property type="term" value="F:ATP binding"/>
    <property type="evidence" value="ECO:0007669"/>
    <property type="project" value="UniProtKB-KW"/>
</dbReference>
<keyword evidence="2" id="KW-0547">Nucleotide-binding</keyword>
<sequence>MSSFITLDSLSARTPDGRPLFHDLTLSIGAERVGLVGRNGSGKSTLLAMIAGAATPAAGTITMSGTLGVLHQDLPPGDTIARALGVDNRLVTVTRVLAGEGTEDDFAQADWSLEERIAAALSAVGLPEIPLDRKIATLSGGERTRIGIARLRLEASDLLLLDEPTNNLDAAGRAAIAALVEDWRGGMLVASHDRQLLEHMDRMVELTPFGVTSFGGGWSAFVAARDAERERIAQESARAEAALRSARRSAQERREAKARRDKAGRAVAASGSQPKILLGARAERAENTGGREQSTSDRLIADAAKRTEEARARVEVVTPLRIEMPESGMPSGASVLALDRVEVALGNRRLGPWSLRIDGPERVALSGANGAGKTTLLRIAAGQLDPVAGDVYRAHGRIAMLDQHIALLDPRASILENLRARHPELDVESAHAQCARFAFRNRDAHRIVRTLSGGERLRAGLAVTLAGETPPWLLILDEPTNHLDIESLEVLEDALRHFDGALLVVSHDPSLLERIGIERSVAV</sequence>
<evidence type="ECO:0000256" key="3">
    <source>
        <dbReference type="ARBA" id="ARBA00022840"/>
    </source>
</evidence>
<dbReference type="PANTHER" id="PTHR19211">
    <property type="entry name" value="ATP-BINDING TRANSPORT PROTEIN-RELATED"/>
    <property type="match status" value="1"/>
</dbReference>
<comment type="caution">
    <text evidence="6">The sequence shown here is derived from an EMBL/GenBank/DDBJ whole genome shotgun (WGS) entry which is preliminary data.</text>
</comment>
<evidence type="ECO:0000256" key="2">
    <source>
        <dbReference type="ARBA" id="ARBA00022741"/>
    </source>
</evidence>
<feature type="domain" description="ABC transporter" evidence="5">
    <location>
        <begin position="5"/>
        <end position="233"/>
    </location>
</feature>
<dbReference type="EMBL" id="JAHWXP010000003">
    <property type="protein sequence ID" value="MBY8337619.1"/>
    <property type="molecule type" value="Genomic_DNA"/>
</dbReference>
<dbReference type="CDD" id="cd03221">
    <property type="entry name" value="ABCF_EF-3"/>
    <property type="match status" value="1"/>
</dbReference>
<evidence type="ECO:0000256" key="1">
    <source>
        <dbReference type="ARBA" id="ARBA00022737"/>
    </source>
</evidence>
<dbReference type="Pfam" id="PF00005">
    <property type="entry name" value="ABC_tran"/>
    <property type="match status" value="2"/>
</dbReference>
<dbReference type="Proteomes" id="UP000759298">
    <property type="component" value="Unassembled WGS sequence"/>
</dbReference>
<dbReference type="InterPro" id="IPR003439">
    <property type="entry name" value="ABC_transporter-like_ATP-bd"/>
</dbReference>
<dbReference type="Gene3D" id="3.40.50.300">
    <property type="entry name" value="P-loop containing nucleotide triphosphate hydrolases"/>
    <property type="match status" value="2"/>
</dbReference>
<evidence type="ECO:0000256" key="4">
    <source>
        <dbReference type="SAM" id="MobiDB-lite"/>
    </source>
</evidence>
<keyword evidence="1" id="KW-0677">Repeat</keyword>